<feature type="region of interest" description="Disordered" evidence="1">
    <location>
        <begin position="15"/>
        <end position="34"/>
    </location>
</feature>
<evidence type="ECO:0000313" key="2">
    <source>
        <dbReference type="EMBL" id="AHG01260.1"/>
    </source>
</evidence>
<protein>
    <submittedName>
        <fullName evidence="2">Uncharacterized protein</fullName>
    </submittedName>
</protein>
<accession>W0JVG8</accession>
<proteinExistence type="predicted"/>
<dbReference type="HOGENOM" id="CLU_1976455_0_0_2"/>
<keyword evidence="3" id="KW-1185">Reference proteome</keyword>
<feature type="region of interest" description="Disordered" evidence="1">
    <location>
        <begin position="104"/>
        <end position="126"/>
    </location>
</feature>
<evidence type="ECO:0000313" key="3">
    <source>
        <dbReference type="Proteomes" id="UP000019024"/>
    </source>
</evidence>
<dbReference type="EMBL" id="CP007056">
    <property type="protein sequence ID" value="AHG01260.1"/>
    <property type="molecule type" value="Genomic_DNA"/>
</dbReference>
<dbReference type="Proteomes" id="UP000019024">
    <property type="component" value="Plasmid unnamed"/>
</dbReference>
<geneLocation type="plasmid" evidence="2">
    <name>unnamed</name>
</geneLocation>
<gene>
    <name evidence="2" type="ORF">HALLA_02460</name>
</gene>
<evidence type="ECO:0000256" key="1">
    <source>
        <dbReference type="SAM" id="MobiDB-lite"/>
    </source>
</evidence>
<reference evidence="2 3" key="1">
    <citation type="submission" date="2014-01" db="EMBL/GenBank/DDBJ databases">
        <authorList>
            <consortium name="DOE Joint Genome Institute"/>
            <person name="Anderson I."/>
            <person name="Huntemann M."/>
            <person name="Han J."/>
            <person name="Chen A."/>
            <person name="Kyrpides N."/>
            <person name="Mavromatis K."/>
            <person name="Markowitz V."/>
            <person name="Palaniappan K."/>
            <person name="Ivanova N."/>
            <person name="Schaumberg A."/>
            <person name="Pati A."/>
            <person name="Liolios K."/>
            <person name="Nordberg H.P."/>
            <person name="Cantor M.N."/>
            <person name="Hua S.X."/>
            <person name="Woyke T."/>
        </authorList>
    </citation>
    <scope>NUCLEOTIDE SEQUENCE [LARGE SCALE GENOMIC DNA]</scope>
    <source>
        <strain evidence="2 3">XH-48</strain>
        <plasmid evidence="3">1</plasmid>
    </source>
</reference>
<keyword evidence="2" id="KW-0614">Plasmid</keyword>
<dbReference type="KEGG" id="hlr:HALLA_02460"/>
<name>W0JVG8_9EURY</name>
<organism evidence="2 3">
    <name type="scientific">Halostagnicola larsenii XH-48</name>
    <dbReference type="NCBI Taxonomy" id="797299"/>
    <lineage>
        <taxon>Archaea</taxon>
        <taxon>Methanobacteriati</taxon>
        <taxon>Methanobacteriota</taxon>
        <taxon>Stenosarchaea group</taxon>
        <taxon>Halobacteria</taxon>
        <taxon>Halobacteriales</taxon>
        <taxon>Natrialbaceae</taxon>
        <taxon>Halostagnicola</taxon>
    </lineage>
</organism>
<dbReference type="AlphaFoldDB" id="W0JVG8"/>
<sequence length="126" mass="14455">MTNMDDILEEYDVADFDMGNPDGDGRAVGSSRRDGYSAEAVRFLFDDAHIERWSHPRHDMIKVEDEEHRALCERVVRHAIELGETVTRERGVGLGNRCISRRSTRENYRSHAAGENGIRLQRDTQP</sequence>